<dbReference type="RefSeq" id="XP_037888780.1">
    <property type="nucleotide sequence ID" value="XM_038032852.1"/>
</dbReference>
<evidence type="ECO:0000256" key="5">
    <source>
        <dbReference type="PROSITE-ProRule" id="PRU00205"/>
    </source>
</evidence>
<dbReference type="GO" id="GO:0055088">
    <property type="term" value="P:lipid homeostasis"/>
    <property type="evidence" value="ECO:0007669"/>
    <property type="project" value="TreeGrafter"/>
</dbReference>
<dbReference type="Proteomes" id="UP000092443">
    <property type="component" value="Unplaced"/>
</dbReference>
<evidence type="ECO:0000256" key="4">
    <source>
        <dbReference type="ARBA" id="ARBA00023136"/>
    </source>
</evidence>
<dbReference type="RefSeq" id="XP_037888700.1">
    <property type="nucleotide sequence ID" value="XM_038032772.1"/>
</dbReference>
<evidence type="ECO:0000259" key="7">
    <source>
        <dbReference type="PROSITE" id="PS50922"/>
    </source>
</evidence>
<dbReference type="PANTHER" id="PTHR13439:SF66">
    <property type="entry name" value="BCDNA.GH12326"/>
    <property type="match status" value="1"/>
</dbReference>
<evidence type="ECO:0000256" key="6">
    <source>
        <dbReference type="SAM" id="Phobius"/>
    </source>
</evidence>
<evidence type="ECO:0000313" key="8">
    <source>
        <dbReference type="Proteomes" id="UP000092443"/>
    </source>
</evidence>
<feature type="domain" description="TLC" evidence="7">
    <location>
        <begin position="88"/>
        <end position="389"/>
    </location>
</feature>
<feature type="transmembrane region" description="Helical" evidence="6">
    <location>
        <begin position="15"/>
        <end position="36"/>
    </location>
</feature>
<evidence type="ECO:0000256" key="2">
    <source>
        <dbReference type="ARBA" id="ARBA00022692"/>
    </source>
</evidence>
<dbReference type="PROSITE" id="PS51257">
    <property type="entry name" value="PROKAR_LIPOPROTEIN"/>
    <property type="match status" value="1"/>
</dbReference>
<feature type="transmembrane region" description="Helical" evidence="6">
    <location>
        <begin position="48"/>
        <end position="71"/>
    </location>
</feature>
<keyword evidence="2 5" id="KW-0812">Transmembrane</keyword>
<evidence type="ECO:0000313" key="9">
    <source>
        <dbReference type="RefSeq" id="XP_037888700.1"/>
    </source>
</evidence>
<gene>
    <name evidence="9 10" type="primary">LOC119636970</name>
</gene>
<dbReference type="PROSITE" id="PS50922">
    <property type="entry name" value="TLC"/>
    <property type="match status" value="1"/>
</dbReference>
<dbReference type="GeneID" id="119636970"/>
<feature type="transmembrane region" description="Helical" evidence="6">
    <location>
        <begin position="262"/>
        <end position="280"/>
    </location>
</feature>
<dbReference type="InterPro" id="IPR050846">
    <property type="entry name" value="TLCD"/>
</dbReference>
<dbReference type="GO" id="GO:0016020">
    <property type="term" value="C:membrane"/>
    <property type="evidence" value="ECO:0007669"/>
    <property type="project" value="UniProtKB-SubCell"/>
</dbReference>
<feature type="transmembrane region" description="Helical" evidence="6">
    <location>
        <begin position="318"/>
        <end position="339"/>
    </location>
</feature>
<keyword evidence="4 5" id="KW-0472">Membrane</keyword>
<feature type="transmembrane region" description="Helical" evidence="6">
    <location>
        <begin position="351"/>
        <end position="378"/>
    </location>
</feature>
<dbReference type="AlphaFoldDB" id="A0A9C5YUK1"/>
<organism evidence="8 10">
    <name type="scientific">Glossina fuscipes</name>
    <dbReference type="NCBI Taxonomy" id="7396"/>
    <lineage>
        <taxon>Eukaryota</taxon>
        <taxon>Metazoa</taxon>
        <taxon>Ecdysozoa</taxon>
        <taxon>Arthropoda</taxon>
        <taxon>Hexapoda</taxon>
        <taxon>Insecta</taxon>
        <taxon>Pterygota</taxon>
        <taxon>Neoptera</taxon>
        <taxon>Endopterygota</taxon>
        <taxon>Diptera</taxon>
        <taxon>Brachycera</taxon>
        <taxon>Muscomorpha</taxon>
        <taxon>Hippoboscoidea</taxon>
        <taxon>Glossinidae</taxon>
        <taxon>Glossina</taxon>
    </lineage>
</organism>
<keyword evidence="3 6" id="KW-1133">Transmembrane helix</keyword>
<dbReference type="GO" id="GO:0005783">
    <property type="term" value="C:endoplasmic reticulum"/>
    <property type="evidence" value="ECO:0007669"/>
    <property type="project" value="TreeGrafter"/>
</dbReference>
<evidence type="ECO:0000256" key="3">
    <source>
        <dbReference type="ARBA" id="ARBA00022989"/>
    </source>
</evidence>
<proteinExistence type="predicted"/>
<sequence length="432" mass="49550">MVTKQFKQQLRGTRCYVSLACSIGSISLACGSFLQIPNTTDRISLQRGLFLTSLGFIYFISLTDFCNKYLLDTKHGVKFRKKYRLMMSDVMDMTNKIVSAIQAAFSFLVGFIVCKSTCSKSFVYASHCLMEGYGWFGTAYFMYDIWSMYKVHKQKITDKLKLMRLTSNASFMPKATNGQKNGGLYDKYMATTFNANGERLNALDIAYNNDEIADYVDGADDNVRHKRHHEDEIYDYDGECVQIPENGKWGFLKYVLTHPIMMIHHVFVGTVGFLVVTYIRGGGHCIYSYMFMMEFSTPFVSLRSILSTLGLKETRIYIINGLIMLLSFFICRVLMWPYVMWRYSLEIKLNIWQAIYGLPAGCIIGILVLFLPQLYWFFLMLKGALKVFFPIQSIKKKMILDKTILSDVNGQCSNGNDRSTKNGSLLHSLEKL</sequence>
<keyword evidence="8" id="KW-1185">Reference proteome</keyword>
<dbReference type="Pfam" id="PF03798">
    <property type="entry name" value="TRAM_LAG1_CLN8"/>
    <property type="match status" value="1"/>
</dbReference>
<accession>A0A9C5YUK1</accession>
<evidence type="ECO:0000313" key="10">
    <source>
        <dbReference type="RefSeq" id="XP_037888780.1"/>
    </source>
</evidence>
<comment type="subcellular location">
    <subcellularLocation>
        <location evidence="1">Membrane</location>
        <topology evidence="1">Multi-pass membrane protein</topology>
    </subcellularLocation>
</comment>
<name>A0A9C5YUK1_9MUSC</name>
<feature type="transmembrane region" description="Helical" evidence="6">
    <location>
        <begin position="92"/>
        <end position="113"/>
    </location>
</feature>
<dbReference type="InterPro" id="IPR006634">
    <property type="entry name" value="TLC-dom"/>
</dbReference>
<dbReference type="KEGG" id="gfs:119636970"/>
<dbReference type="PANTHER" id="PTHR13439">
    <property type="entry name" value="CT120 PROTEIN"/>
    <property type="match status" value="1"/>
</dbReference>
<evidence type="ECO:0000256" key="1">
    <source>
        <dbReference type="ARBA" id="ARBA00004141"/>
    </source>
</evidence>
<protein>
    <submittedName>
        <fullName evidence="9 10">Uncharacterized protein LOC119636970</fullName>
    </submittedName>
</protein>
<reference evidence="9 10" key="1">
    <citation type="submission" date="2025-04" db="UniProtKB">
        <authorList>
            <consortium name="RefSeq"/>
        </authorList>
    </citation>
    <scope>IDENTIFICATION</scope>
    <source>
        <tissue evidence="9 10">Whole body pupa</tissue>
    </source>
</reference>
<dbReference type="SMART" id="SM00724">
    <property type="entry name" value="TLC"/>
    <property type="match status" value="1"/>
</dbReference>